<accession>A0A246JUY7</accession>
<dbReference type="Proteomes" id="UP000197097">
    <property type="component" value="Unassembled WGS sequence"/>
</dbReference>
<feature type="domain" description="VTT" evidence="7">
    <location>
        <begin position="30"/>
        <end position="159"/>
    </location>
</feature>
<name>A0A246JUY7_9SPHN</name>
<keyword evidence="2" id="KW-1003">Cell membrane</keyword>
<feature type="transmembrane region" description="Helical" evidence="6">
    <location>
        <begin position="50"/>
        <end position="71"/>
    </location>
</feature>
<evidence type="ECO:0000256" key="3">
    <source>
        <dbReference type="ARBA" id="ARBA00022692"/>
    </source>
</evidence>
<dbReference type="RefSeq" id="WP_088473072.1">
    <property type="nucleotide sequence ID" value="NZ_NISJ01000006.1"/>
</dbReference>
<dbReference type="InterPro" id="IPR032816">
    <property type="entry name" value="VTT_dom"/>
</dbReference>
<evidence type="ECO:0000256" key="2">
    <source>
        <dbReference type="ARBA" id="ARBA00022475"/>
    </source>
</evidence>
<evidence type="ECO:0000256" key="6">
    <source>
        <dbReference type="SAM" id="Phobius"/>
    </source>
</evidence>
<keyword evidence="9" id="KW-1185">Reference proteome</keyword>
<feature type="transmembrane region" description="Helical" evidence="6">
    <location>
        <begin position="140"/>
        <end position="161"/>
    </location>
</feature>
<proteinExistence type="predicted"/>
<comment type="subcellular location">
    <subcellularLocation>
        <location evidence="1">Cell membrane</location>
        <topology evidence="1">Multi-pass membrane protein</topology>
    </subcellularLocation>
</comment>
<keyword evidence="5 6" id="KW-0472">Membrane</keyword>
<dbReference type="PANTHER" id="PTHR42709:SF6">
    <property type="entry name" value="UNDECAPRENYL PHOSPHATE TRANSPORTER A"/>
    <property type="match status" value="1"/>
</dbReference>
<evidence type="ECO:0000256" key="5">
    <source>
        <dbReference type="ARBA" id="ARBA00023136"/>
    </source>
</evidence>
<dbReference type="InterPro" id="IPR051311">
    <property type="entry name" value="DedA_domain"/>
</dbReference>
<keyword evidence="4 6" id="KW-1133">Transmembrane helix</keyword>
<sequence length="203" mass="22977">MTEFILNLIHSWGYLGIAILMFLENVFPPIPSEVIMSLGGVMVAQGRFDYWTLVAVAVAGTTLGNWVWYWVGRWFGYARLKPLIDRYGRWLTLDWDEVEKLHDWFLRFGSGIVFVFRFVPIARTMVSLPAGMVGMSQVKFLIWTAAGSTIWISAIAGAGNWFGKQFAEVDRFIGPLAVVAIGSIVLLYVYRVVTWKPKATSEK</sequence>
<protein>
    <submittedName>
        <fullName evidence="8">Alkaline phosphatase</fullName>
    </submittedName>
</protein>
<keyword evidence="3 6" id="KW-0812">Transmembrane</keyword>
<dbReference type="EMBL" id="NISJ01000006">
    <property type="protein sequence ID" value="OWQ96326.1"/>
    <property type="molecule type" value="Genomic_DNA"/>
</dbReference>
<dbReference type="OrthoDB" id="9813426at2"/>
<organism evidence="8 9">
    <name type="scientific">Sphingopyxis witflariensis</name>
    <dbReference type="NCBI Taxonomy" id="173675"/>
    <lineage>
        <taxon>Bacteria</taxon>
        <taxon>Pseudomonadati</taxon>
        <taxon>Pseudomonadota</taxon>
        <taxon>Alphaproteobacteria</taxon>
        <taxon>Sphingomonadales</taxon>
        <taxon>Sphingomonadaceae</taxon>
        <taxon>Sphingopyxis</taxon>
    </lineage>
</organism>
<evidence type="ECO:0000259" key="7">
    <source>
        <dbReference type="Pfam" id="PF09335"/>
    </source>
</evidence>
<evidence type="ECO:0000313" key="9">
    <source>
        <dbReference type="Proteomes" id="UP000197097"/>
    </source>
</evidence>
<dbReference type="PANTHER" id="PTHR42709">
    <property type="entry name" value="ALKALINE PHOSPHATASE LIKE PROTEIN"/>
    <property type="match status" value="1"/>
</dbReference>
<dbReference type="AlphaFoldDB" id="A0A246JUY7"/>
<dbReference type="Pfam" id="PF09335">
    <property type="entry name" value="VTT_dom"/>
    <property type="match status" value="1"/>
</dbReference>
<evidence type="ECO:0000313" key="8">
    <source>
        <dbReference type="EMBL" id="OWQ96326.1"/>
    </source>
</evidence>
<gene>
    <name evidence="8" type="ORF">CDQ91_12510</name>
</gene>
<comment type="caution">
    <text evidence="8">The sequence shown here is derived from an EMBL/GenBank/DDBJ whole genome shotgun (WGS) entry which is preliminary data.</text>
</comment>
<dbReference type="GO" id="GO:0005886">
    <property type="term" value="C:plasma membrane"/>
    <property type="evidence" value="ECO:0007669"/>
    <property type="project" value="UniProtKB-SubCell"/>
</dbReference>
<reference evidence="8 9" key="1">
    <citation type="journal article" date="2002" name="Int. J. Syst. Evol. Microbiol.">
        <title>Sphingopyxis witflariensis sp. nov., isolated from activated sludge.</title>
        <authorList>
            <person name="Kampfer P."/>
            <person name="Witzenberger R."/>
            <person name="Denner E.B."/>
            <person name="Busse H.J."/>
            <person name="Neef A."/>
        </authorList>
    </citation>
    <scope>NUCLEOTIDE SEQUENCE [LARGE SCALE GENOMIC DNA]</scope>
    <source>
        <strain evidence="8 9">DSM 14551</strain>
    </source>
</reference>
<feature type="transmembrane region" description="Helical" evidence="6">
    <location>
        <begin position="12"/>
        <end position="30"/>
    </location>
</feature>
<feature type="transmembrane region" description="Helical" evidence="6">
    <location>
        <begin position="104"/>
        <end position="128"/>
    </location>
</feature>
<evidence type="ECO:0000256" key="1">
    <source>
        <dbReference type="ARBA" id="ARBA00004651"/>
    </source>
</evidence>
<feature type="transmembrane region" description="Helical" evidence="6">
    <location>
        <begin position="173"/>
        <end position="193"/>
    </location>
</feature>
<evidence type="ECO:0000256" key="4">
    <source>
        <dbReference type="ARBA" id="ARBA00022989"/>
    </source>
</evidence>